<reference evidence="1" key="2">
    <citation type="journal article" date="2015" name="Data Brief">
        <title>Shoot transcriptome of the giant reed, Arundo donax.</title>
        <authorList>
            <person name="Barrero R.A."/>
            <person name="Guerrero F.D."/>
            <person name="Moolhuijzen P."/>
            <person name="Goolsby J.A."/>
            <person name="Tidwell J."/>
            <person name="Bellgard S.E."/>
            <person name="Bellgard M.I."/>
        </authorList>
    </citation>
    <scope>NUCLEOTIDE SEQUENCE</scope>
    <source>
        <tissue evidence="1">Shoot tissue taken approximately 20 cm above the soil surface</tissue>
    </source>
</reference>
<protein>
    <submittedName>
        <fullName evidence="1">Uncharacterized protein</fullName>
    </submittedName>
</protein>
<dbReference type="AlphaFoldDB" id="A0A0A9G8L9"/>
<accession>A0A0A9G8L9</accession>
<evidence type="ECO:0000313" key="1">
    <source>
        <dbReference type="EMBL" id="JAE21420.1"/>
    </source>
</evidence>
<name>A0A0A9G8L9_ARUDO</name>
<dbReference type="EMBL" id="GBRH01176476">
    <property type="protein sequence ID" value="JAE21420.1"/>
    <property type="molecule type" value="Transcribed_RNA"/>
</dbReference>
<dbReference type="InterPro" id="IPR044593">
    <property type="entry name" value="FLZ8/MARD1"/>
</dbReference>
<organism evidence="1">
    <name type="scientific">Arundo donax</name>
    <name type="common">Giant reed</name>
    <name type="synonym">Donax arundinaceus</name>
    <dbReference type="NCBI Taxonomy" id="35708"/>
    <lineage>
        <taxon>Eukaryota</taxon>
        <taxon>Viridiplantae</taxon>
        <taxon>Streptophyta</taxon>
        <taxon>Embryophyta</taxon>
        <taxon>Tracheophyta</taxon>
        <taxon>Spermatophyta</taxon>
        <taxon>Magnoliopsida</taxon>
        <taxon>Liliopsida</taxon>
        <taxon>Poales</taxon>
        <taxon>Poaceae</taxon>
        <taxon>PACMAD clade</taxon>
        <taxon>Arundinoideae</taxon>
        <taxon>Arundineae</taxon>
        <taxon>Arundo</taxon>
    </lineage>
</organism>
<proteinExistence type="predicted"/>
<dbReference type="PANTHER" id="PTHR46443:SF7">
    <property type="entry name" value="EXPRESSED PROTEIN"/>
    <property type="match status" value="1"/>
</dbReference>
<sequence>MEMEPSEEDYTCIISRGPNPRTVHIFGDCVVEGARLAAAASDTES</sequence>
<reference evidence="1" key="1">
    <citation type="submission" date="2014-09" db="EMBL/GenBank/DDBJ databases">
        <authorList>
            <person name="Magalhaes I.L.F."/>
            <person name="Oliveira U."/>
            <person name="Santos F.R."/>
            <person name="Vidigal T.H.D.A."/>
            <person name="Brescovit A.D."/>
            <person name="Santos A.J."/>
        </authorList>
    </citation>
    <scope>NUCLEOTIDE SEQUENCE</scope>
    <source>
        <tissue evidence="1">Shoot tissue taken approximately 20 cm above the soil surface</tissue>
    </source>
</reference>
<dbReference type="PANTHER" id="PTHR46443">
    <property type="entry name" value="FCS-LIKE ZINC FINGER 8"/>
    <property type="match status" value="1"/>
</dbReference>